<evidence type="ECO:0000256" key="1">
    <source>
        <dbReference type="ARBA" id="ARBA00006219"/>
    </source>
</evidence>
<sequence length="549" mass="64109">MSKKGKTDVNTSDFQFKCSWEEAFEDQEFIKTFSTEILENYILKKRWYAGKSSTLKYIDVVDHGKLTSGKNTFYGVLIEINFSEAFFQDYFIPLSFITGEKEKLETRTIIAPITFKGEQGYLIDAIHIEDFRHLVFDKIMAYSNDKEEDTKVVFHRSETLKPTVYTSSKFMGGEQSNTSIIYNDKFVMKFFRRIYTSKNPDYEISRFLTEKSNFKNTPAYVGSINLALDSGDTITLALMQDLLQNEGDAWKYMLQELKSVYTNLEKKKIDVNKLPDIPLYQRQPINSIPPEIIDFAGLNIFLKVSKLALRTAEMHIALGSDMQDTAFTPTKYNGDYAVWLKNRLIYMFQNRLNTIENNMHKLEGEALELAKDFLDNKKEIREHFLNFDWTKMKSERIRIHGDYHLGQVLVDQDDFYLLDFEGEPESTIQDRKVKQPPMKDVAGMFRSFHYAIYSTIFNNDGSFATSNENMFKAGEVLYKYMIGVFMETYVHKVQEANLNIGYKQEIEFLLDYCLLEKAVYELGYELNSRPRWTIIPLRGIASILRNKKN</sequence>
<dbReference type="Pfam" id="PF18085">
    <property type="entry name" value="Mak_N_cap"/>
    <property type="match status" value="1"/>
</dbReference>
<evidence type="ECO:0000256" key="3">
    <source>
        <dbReference type="ARBA" id="ARBA00013882"/>
    </source>
</evidence>
<proteinExistence type="inferred from homology"/>
<evidence type="ECO:0000256" key="8">
    <source>
        <dbReference type="ARBA" id="ARBA00049067"/>
    </source>
</evidence>
<dbReference type="Proteomes" id="UP000315131">
    <property type="component" value="Unassembled WGS sequence"/>
</dbReference>
<evidence type="ECO:0000259" key="9">
    <source>
        <dbReference type="Pfam" id="PF18085"/>
    </source>
</evidence>
<accession>A0A550I818</accession>
<comment type="catalytic activity">
    <reaction evidence="8">
        <text>D-maltose + ATP = alpha-maltose 1-phosphate + ADP + H(+)</text>
        <dbReference type="Rhea" id="RHEA:31915"/>
        <dbReference type="ChEBI" id="CHEBI:15378"/>
        <dbReference type="ChEBI" id="CHEBI:17306"/>
        <dbReference type="ChEBI" id="CHEBI:30616"/>
        <dbReference type="ChEBI" id="CHEBI:63576"/>
        <dbReference type="ChEBI" id="CHEBI:456216"/>
        <dbReference type="EC" id="2.7.1.175"/>
    </reaction>
</comment>
<keyword evidence="11" id="KW-1185">Reference proteome</keyword>
<gene>
    <name evidence="10" type="ORF">FGM01_04225</name>
</gene>
<evidence type="ECO:0000256" key="5">
    <source>
        <dbReference type="ARBA" id="ARBA00022741"/>
    </source>
</evidence>
<keyword evidence="5" id="KW-0547">Nucleotide-binding</keyword>
<dbReference type="SUPFAM" id="SSF56112">
    <property type="entry name" value="Protein kinase-like (PK-like)"/>
    <property type="match status" value="1"/>
</dbReference>
<dbReference type="Gene3D" id="3.90.1200.10">
    <property type="match status" value="1"/>
</dbReference>
<evidence type="ECO:0000256" key="2">
    <source>
        <dbReference type="ARBA" id="ARBA00011962"/>
    </source>
</evidence>
<keyword evidence="4" id="KW-0808">Transferase</keyword>
<keyword evidence="6" id="KW-0067">ATP-binding</keyword>
<comment type="caution">
    <text evidence="10">The sequence shown here is derived from an EMBL/GenBank/DDBJ whole genome shotgun (WGS) entry which is preliminary data.</text>
</comment>
<evidence type="ECO:0000313" key="11">
    <source>
        <dbReference type="Proteomes" id="UP000315131"/>
    </source>
</evidence>
<feature type="domain" description="Maltokinase N-terminal cap" evidence="9">
    <location>
        <begin position="41"/>
        <end position="127"/>
    </location>
</feature>
<dbReference type="GO" id="GO:0016740">
    <property type="term" value="F:transferase activity"/>
    <property type="evidence" value="ECO:0007669"/>
    <property type="project" value="UniProtKB-KW"/>
</dbReference>
<dbReference type="GO" id="GO:0005524">
    <property type="term" value="F:ATP binding"/>
    <property type="evidence" value="ECO:0007669"/>
    <property type="project" value="UniProtKB-KW"/>
</dbReference>
<evidence type="ECO:0000256" key="6">
    <source>
        <dbReference type="ARBA" id="ARBA00022840"/>
    </source>
</evidence>
<reference evidence="10 11" key="1">
    <citation type="submission" date="2019-06" db="EMBL/GenBank/DDBJ databases">
        <title>Gramella sabulilitoris sp. nov., isolated from a marine sand.</title>
        <authorList>
            <person name="Yoon J.-H."/>
        </authorList>
    </citation>
    <scope>NUCLEOTIDE SEQUENCE [LARGE SCALE GENOMIC DNA]</scope>
    <source>
        <strain evidence="10 11">HSMS-1</strain>
    </source>
</reference>
<dbReference type="RefSeq" id="WP_143409881.1">
    <property type="nucleotide sequence ID" value="NZ_VHSF01000001.1"/>
</dbReference>
<dbReference type="EMBL" id="VHSF01000001">
    <property type="protein sequence ID" value="TRO67101.1"/>
    <property type="molecule type" value="Genomic_DNA"/>
</dbReference>
<evidence type="ECO:0000256" key="4">
    <source>
        <dbReference type="ARBA" id="ARBA00022679"/>
    </source>
</evidence>
<protein>
    <recommendedName>
        <fullName evidence="3">Maltokinase</fullName>
        <ecNumber evidence="2">2.7.1.175</ecNumber>
    </recommendedName>
    <alternativeName>
        <fullName evidence="7">Maltose-1-phosphate synthase</fullName>
    </alternativeName>
</protein>
<dbReference type="InterPro" id="IPR040999">
    <property type="entry name" value="Mak_N_cap"/>
</dbReference>
<evidence type="ECO:0000256" key="7">
    <source>
        <dbReference type="ARBA" id="ARBA00031251"/>
    </source>
</evidence>
<dbReference type="InterPro" id="IPR011009">
    <property type="entry name" value="Kinase-like_dom_sf"/>
</dbReference>
<dbReference type="OrthoDB" id="9806009at2"/>
<evidence type="ECO:0000313" key="10">
    <source>
        <dbReference type="EMBL" id="TRO67101.1"/>
    </source>
</evidence>
<dbReference type="EC" id="2.7.1.175" evidence="2"/>
<organism evidence="10 11">
    <name type="scientific">Christiangramia sabulilitoris</name>
    <dbReference type="NCBI Taxonomy" id="2583991"/>
    <lineage>
        <taxon>Bacteria</taxon>
        <taxon>Pseudomonadati</taxon>
        <taxon>Bacteroidota</taxon>
        <taxon>Flavobacteriia</taxon>
        <taxon>Flavobacteriales</taxon>
        <taxon>Flavobacteriaceae</taxon>
        <taxon>Christiangramia</taxon>
    </lineage>
</organism>
<comment type="similarity">
    <text evidence="1">Belongs to the aminoglycoside phosphotransferase family.</text>
</comment>
<dbReference type="AlphaFoldDB" id="A0A550I818"/>
<name>A0A550I818_9FLAO</name>